<name>A0A926HUX6_9FIRM</name>
<gene>
    <name evidence="2" type="ORF">H8693_00320</name>
</gene>
<evidence type="ECO:0000313" key="2">
    <source>
        <dbReference type="EMBL" id="MBC8537379.1"/>
    </source>
</evidence>
<comment type="caution">
    <text evidence="2">The sequence shown here is derived from an EMBL/GenBank/DDBJ whole genome shotgun (WGS) entry which is preliminary data.</text>
</comment>
<evidence type="ECO:0000313" key="3">
    <source>
        <dbReference type="Proteomes" id="UP000617951"/>
    </source>
</evidence>
<evidence type="ECO:0000259" key="1">
    <source>
        <dbReference type="Pfam" id="PF13349"/>
    </source>
</evidence>
<sequence>MLHTMISALTLSTTNGDLRLPAIHMKDRISLTVNGGNIKFEGPDAGQEISLNAKNGDISGTILGSYEEYTIECNIRKEESNLPKQKEEGNKSLHVKNNNRDIAIEFKEE</sequence>
<dbReference type="Proteomes" id="UP000617951">
    <property type="component" value="Unassembled WGS sequence"/>
</dbReference>
<organism evidence="2 3">
    <name type="scientific">Guopingia tenuis</name>
    <dbReference type="NCBI Taxonomy" id="2763656"/>
    <lineage>
        <taxon>Bacteria</taxon>
        <taxon>Bacillati</taxon>
        <taxon>Bacillota</taxon>
        <taxon>Clostridia</taxon>
        <taxon>Christensenellales</taxon>
        <taxon>Christensenellaceae</taxon>
        <taxon>Guopingia</taxon>
    </lineage>
</organism>
<proteinExistence type="predicted"/>
<keyword evidence="3" id="KW-1185">Reference proteome</keyword>
<reference evidence="2" key="1">
    <citation type="submission" date="2020-08" db="EMBL/GenBank/DDBJ databases">
        <title>Genome public.</title>
        <authorList>
            <person name="Liu C."/>
            <person name="Sun Q."/>
        </authorList>
    </citation>
    <scope>NUCLEOTIDE SEQUENCE</scope>
    <source>
        <strain evidence="2">NSJ-63</strain>
    </source>
</reference>
<dbReference type="EMBL" id="JACRSS010000001">
    <property type="protein sequence ID" value="MBC8537379.1"/>
    <property type="molecule type" value="Genomic_DNA"/>
</dbReference>
<dbReference type="AlphaFoldDB" id="A0A926HUX6"/>
<dbReference type="Pfam" id="PF13349">
    <property type="entry name" value="DUF4097"/>
    <property type="match status" value="1"/>
</dbReference>
<feature type="domain" description="DUF4097" evidence="1">
    <location>
        <begin position="6"/>
        <end position="104"/>
    </location>
</feature>
<dbReference type="InterPro" id="IPR025164">
    <property type="entry name" value="Toastrack_DUF4097"/>
</dbReference>
<protein>
    <submittedName>
        <fullName evidence="2">DUF4097 family beta strand repeat protein</fullName>
    </submittedName>
</protein>
<accession>A0A926HUX6</accession>